<dbReference type="OrthoDB" id="10039931at2759"/>
<dbReference type="Gene3D" id="3.30.160.60">
    <property type="entry name" value="Classic Zinc Finger"/>
    <property type="match status" value="4"/>
</dbReference>
<feature type="region of interest" description="Disordered" evidence="9">
    <location>
        <begin position="461"/>
        <end position="516"/>
    </location>
</feature>
<dbReference type="GO" id="GO:0000978">
    <property type="term" value="F:RNA polymerase II cis-regulatory region sequence-specific DNA binding"/>
    <property type="evidence" value="ECO:0007669"/>
    <property type="project" value="TreeGrafter"/>
</dbReference>
<keyword evidence="7" id="KW-0539">Nucleus</keyword>
<evidence type="ECO:0000256" key="2">
    <source>
        <dbReference type="ARBA" id="ARBA00022723"/>
    </source>
</evidence>
<evidence type="ECO:0000259" key="10">
    <source>
        <dbReference type="PROSITE" id="PS50157"/>
    </source>
</evidence>
<evidence type="ECO:0000256" key="9">
    <source>
        <dbReference type="SAM" id="MobiDB-lite"/>
    </source>
</evidence>
<keyword evidence="3" id="KW-0677">Repeat</keyword>
<keyword evidence="6" id="KW-0238">DNA-binding</keyword>
<dbReference type="Pfam" id="PF00096">
    <property type="entry name" value="zf-C2H2"/>
    <property type="match status" value="1"/>
</dbReference>
<dbReference type="Pfam" id="PF13909">
    <property type="entry name" value="zf-H2C2_5"/>
    <property type="match status" value="1"/>
</dbReference>
<feature type="domain" description="C2H2-type" evidence="10">
    <location>
        <begin position="212"/>
        <end position="240"/>
    </location>
</feature>
<evidence type="ECO:0000256" key="1">
    <source>
        <dbReference type="ARBA" id="ARBA00004123"/>
    </source>
</evidence>
<feature type="domain" description="C2H2-type" evidence="10">
    <location>
        <begin position="301"/>
        <end position="329"/>
    </location>
</feature>
<feature type="compositionally biased region" description="Polar residues" evidence="9">
    <location>
        <begin position="462"/>
        <end position="483"/>
    </location>
</feature>
<dbReference type="GO" id="GO:0005634">
    <property type="term" value="C:nucleus"/>
    <property type="evidence" value="ECO:0007669"/>
    <property type="project" value="UniProtKB-SubCell"/>
</dbReference>
<feature type="domain" description="C2H2-type" evidence="10">
    <location>
        <begin position="241"/>
        <end position="264"/>
    </location>
</feature>
<evidence type="ECO:0000256" key="3">
    <source>
        <dbReference type="ARBA" id="ARBA00022737"/>
    </source>
</evidence>
<dbReference type="SUPFAM" id="SSF57667">
    <property type="entry name" value="beta-beta-alpha zinc fingers"/>
    <property type="match status" value="2"/>
</dbReference>
<dbReference type="EMBL" id="CAHIKZ030002415">
    <property type="protein sequence ID" value="CAE1286626.1"/>
    <property type="molecule type" value="Genomic_DNA"/>
</dbReference>
<keyword evidence="4 8" id="KW-0863">Zinc-finger</keyword>
<keyword evidence="5" id="KW-0862">Zinc</keyword>
<evidence type="ECO:0000313" key="12">
    <source>
        <dbReference type="Proteomes" id="UP000597762"/>
    </source>
</evidence>
<feature type="domain" description="C2H2-type" evidence="10">
    <location>
        <begin position="186"/>
        <end position="213"/>
    </location>
</feature>
<accession>A0A812D6F7</accession>
<dbReference type="GO" id="GO:0000981">
    <property type="term" value="F:DNA-binding transcription factor activity, RNA polymerase II-specific"/>
    <property type="evidence" value="ECO:0007669"/>
    <property type="project" value="TreeGrafter"/>
</dbReference>
<organism evidence="11 12">
    <name type="scientific">Acanthosepion pharaonis</name>
    <name type="common">Pharaoh cuttlefish</name>
    <name type="synonym">Sepia pharaonis</name>
    <dbReference type="NCBI Taxonomy" id="158019"/>
    <lineage>
        <taxon>Eukaryota</taxon>
        <taxon>Metazoa</taxon>
        <taxon>Spiralia</taxon>
        <taxon>Lophotrochozoa</taxon>
        <taxon>Mollusca</taxon>
        <taxon>Cephalopoda</taxon>
        <taxon>Coleoidea</taxon>
        <taxon>Decapodiformes</taxon>
        <taxon>Sepiida</taxon>
        <taxon>Sepiina</taxon>
        <taxon>Sepiidae</taxon>
        <taxon>Acanthosepion</taxon>
    </lineage>
</organism>
<gene>
    <name evidence="11" type="ORF">SPHA_46117</name>
</gene>
<keyword evidence="12" id="KW-1185">Reference proteome</keyword>
<evidence type="ECO:0000256" key="5">
    <source>
        <dbReference type="ARBA" id="ARBA00022833"/>
    </source>
</evidence>
<dbReference type="GO" id="GO:0008270">
    <property type="term" value="F:zinc ion binding"/>
    <property type="evidence" value="ECO:0007669"/>
    <property type="project" value="UniProtKB-KW"/>
</dbReference>
<dbReference type="PANTHER" id="PTHR24391:SF18">
    <property type="entry name" value="EG:115C2.6 PROTEIN"/>
    <property type="match status" value="1"/>
</dbReference>
<dbReference type="Proteomes" id="UP000597762">
    <property type="component" value="Unassembled WGS sequence"/>
</dbReference>
<evidence type="ECO:0000313" key="11">
    <source>
        <dbReference type="EMBL" id="CAE1286626.1"/>
    </source>
</evidence>
<proteinExistence type="predicted"/>
<dbReference type="Gene3D" id="6.10.140.370">
    <property type="match status" value="1"/>
</dbReference>
<keyword evidence="2" id="KW-0479">Metal-binding</keyword>
<dbReference type="PANTHER" id="PTHR24391">
    <property type="entry name" value="HISTONE H4 TRANSCRIPTION FACTOR-RELATED"/>
    <property type="match status" value="1"/>
</dbReference>
<protein>
    <submittedName>
        <fullName evidence="11">Histone H4 transcription factor</fullName>
    </submittedName>
</protein>
<feature type="region of interest" description="Disordered" evidence="9">
    <location>
        <begin position="368"/>
        <end position="389"/>
    </location>
</feature>
<evidence type="ECO:0000256" key="4">
    <source>
        <dbReference type="ARBA" id="ARBA00022771"/>
    </source>
</evidence>
<evidence type="ECO:0000256" key="8">
    <source>
        <dbReference type="PROSITE-ProRule" id="PRU00042"/>
    </source>
</evidence>
<comment type="subcellular location">
    <subcellularLocation>
        <location evidence="1">Nucleus</location>
    </subcellularLocation>
</comment>
<feature type="compositionally biased region" description="Acidic residues" evidence="9">
    <location>
        <begin position="499"/>
        <end position="508"/>
    </location>
</feature>
<feature type="compositionally biased region" description="Polar residues" evidence="9">
    <location>
        <begin position="368"/>
        <end position="381"/>
    </location>
</feature>
<dbReference type="AlphaFoldDB" id="A0A812D6F7"/>
<dbReference type="InterPro" id="IPR013087">
    <property type="entry name" value="Znf_C2H2_type"/>
</dbReference>
<name>A0A812D6F7_ACAPH</name>
<evidence type="ECO:0000256" key="7">
    <source>
        <dbReference type="ARBA" id="ARBA00023242"/>
    </source>
</evidence>
<comment type="caution">
    <text evidence="11">The sequence shown here is derived from an EMBL/GenBank/DDBJ whole genome shotgun (WGS) entry which is preliminary data.</text>
</comment>
<dbReference type="InterPro" id="IPR051574">
    <property type="entry name" value="ZnF_E-box_Homeobox"/>
</dbReference>
<dbReference type="PROSITE" id="PS50157">
    <property type="entry name" value="ZINC_FINGER_C2H2_2"/>
    <property type="match status" value="4"/>
</dbReference>
<dbReference type="InterPro" id="IPR036236">
    <property type="entry name" value="Znf_C2H2_sf"/>
</dbReference>
<evidence type="ECO:0000256" key="6">
    <source>
        <dbReference type="ARBA" id="ARBA00023125"/>
    </source>
</evidence>
<dbReference type="SMART" id="SM00355">
    <property type="entry name" value="ZnF_C2H2"/>
    <property type="match status" value="8"/>
</dbReference>
<dbReference type="PROSITE" id="PS00028">
    <property type="entry name" value="ZINC_FINGER_C2H2_1"/>
    <property type="match status" value="4"/>
</dbReference>
<sequence>MSSSQDTTNSVEKKLKMNLRKAKTSIPINPKILHLPCEWEECQFITEDMEDFIKHISEHLSSLISNVTPPEQVLGCFNCKWQNCDVAVIGHISDFTRHAIYDNPEFFYRHVSFHADTFQNGNNLKGGCDCLWEGCDVNVKSKHKLREHLRSHTQQKLVACPNCGGLFANRTKFFDHLERQTDTQWFQCSHCNKKFQTERLLRDHIRIHVNSYKCPLCEMTCPNPHGLRNHLLYKHTTERHFACPECEYRTKTQATLQRHMETHSENVFMCHEKGCGFVSRLYQCLAAHYQKIHQGIDTRRYACHVCNQRFIRGNFLTKHLQTSHNYKWPSGYSRFRYIMHSDGFLRLQTVRYESVNLIEQVIDTNAMSATNSRSPETSGNAEQAPDNVGASENAATAAATNSGVGGGEEEVSITYNLEMLGDVALLNPNKLGVAENTEQVGAASAEEADQGDECLEEEVAQNPHSLDTMDPSTPATTEISDPNSMDVEIAAEENSFVSDNEEDQEASPDDNHSNLFGIYSEISSDCLNSV</sequence>
<dbReference type="GO" id="GO:0045892">
    <property type="term" value="P:negative regulation of DNA-templated transcription"/>
    <property type="evidence" value="ECO:0007669"/>
    <property type="project" value="UniProtKB-ARBA"/>
</dbReference>
<reference evidence="11" key="1">
    <citation type="submission" date="2021-01" db="EMBL/GenBank/DDBJ databases">
        <authorList>
            <person name="Li R."/>
            <person name="Bekaert M."/>
        </authorList>
    </citation>
    <scope>NUCLEOTIDE SEQUENCE</scope>
    <source>
        <strain evidence="11">Farmed</strain>
    </source>
</reference>